<keyword evidence="12" id="KW-1185">Reference proteome</keyword>
<evidence type="ECO:0000313" key="8">
    <source>
        <dbReference type="EMBL" id="KAE9211927.1"/>
    </source>
</evidence>
<evidence type="ECO:0000313" key="13">
    <source>
        <dbReference type="Proteomes" id="UP000437068"/>
    </source>
</evidence>
<gene>
    <name evidence="10" type="ORF">PF001_g20174</name>
    <name evidence="9" type="ORF">PF002_g18073</name>
    <name evidence="8" type="ORF">PF004_g15772</name>
    <name evidence="7" type="ORF">PF005_g16727</name>
    <name evidence="6" type="ORF">PF006_g15247</name>
    <name evidence="5" type="ORF">PF007_g16202</name>
    <name evidence="2" type="ORF">PF009_g12379</name>
    <name evidence="4" type="ORF">PF010_g16420</name>
    <name evidence="3" type="ORF">PF011_g15764</name>
</gene>
<evidence type="ECO:0000313" key="4">
    <source>
        <dbReference type="EMBL" id="KAE9096231.1"/>
    </source>
</evidence>
<accession>A0A6A3TF09</accession>
<feature type="chain" id="PRO_5036166230" description="Secreted protein" evidence="1">
    <location>
        <begin position="28"/>
        <end position="132"/>
    </location>
</feature>
<evidence type="ECO:0000313" key="16">
    <source>
        <dbReference type="Proteomes" id="UP000441208"/>
    </source>
</evidence>
<evidence type="ECO:0000313" key="14">
    <source>
        <dbReference type="Proteomes" id="UP000440367"/>
    </source>
</evidence>
<evidence type="ECO:0000256" key="1">
    <source>
        <dbReference type="SAM" id="SignalP"/>
    </source>
</evidence>
<comment type="caution">
    <text evidence="6">The sequence shown here is derived from an EMBL/GenBank/DDBJ whole genome shotgun (WGS) entry which is preliminary data.</text>
</comment>
<evidence type="ECO:0000313" key="10">
    <source>
        <dbReference type="EMBL" id="KAE9289168.1"/>
    </source>
</evidence>
<evidence type="ECO:0000313" key="7">
    <source>
        <dbReference type="EMBL" id="KAE9196805.1"/>
    </source>
</evidence>
<dbReference type="Proteomes" id="UP000437068">
    <property type="component" value="Unassembled WGS sequence"/>
</dbReference>
<organism evidence="6 15">
    <name type="scientific">Phytophthora fragariae</name>
    <dbReference type="NCBI Taxonomy" id="53985"/>
    <lineage>
        <taxon>Eukaryota</taxon>
        <taxon>Sar</taxon>
        <taxon>Stramenopiles</taxon>
        <taxon>Oomycota</taxon>
        <taxon>Peronosporomycetes</taxon>
        <taxon>Peronosporales</taxon>
        <taxon>Peronosporaceae</taxon>
        <taxon>Phytophthora</taxon>
    </lineage>
</organism>
<evidence type="ECO:0000313" key="6">
    <source>
        <dbReference type="EMBL" id="KAE9132583.1"/>
    </source>
</evidence>
<dbReference type="Proteomes" id="UP000429523">
    <property type="component" value="Unassembled WGS sequence"/>
</dbReference>
<dbReference type="EMBL" id="QXGB01001112">
    <property type="protein sequence ID" value="KAE9196805.1"/>
    <property type="molecule type" value="Genomic_DNA"/>
</dbReference>
<name>A0A6A3TF09_9STRA</name>
<dbReference type="EMBL" id="QXGD01001163">
    <property type="protein sequence ID" value="KAE9213048.1"/>
    <property type="molecule type" value="Genomic_DNA"/>
</dbReference>
<dbReference type="EMBL" id="QXGE01001713">
    <property type="protein sequence ID" value="KAE9289168.1"/>
    <property type="molecule type" value="Genomic_DNA"/>
</dbReference>
<dbReference type="Proteomes" id="UP000440732">
    <property type="component" value="Unassembled WGS sequence"/>
</dbReference>
<dbReference type="AlphaFoldDB" id="A0A6A3TF09"/>
<proteinExistence type="predicted"/>
<keyword evidence="1" id="KW-0732">Signal</keyword>
<evidence type="ECO:0008006" key="20">
    <source>
        <dbReference type="Google" id="ProtNLM"/>
    </source>
</evidence>
<protein>
    <recommendedName>
        <fullName evidence="20">Secreted protein</fullName>
    </recommendedName>
</protein>
<evidence type="ECO:0000313" key="17">
    <source>
        <dbReference type="Proteomes" id="UP000460718"/>
    </source>
</evidence>
<evidence type="ECO:0000313" key="9">
    <source>
        <dbReference type="EMBL" id="KAE9213048.1"/>
    </source>
</evidence>
<dbReference type="EMBL" id="QXGC01001077">
    <property type="protein sequence ID" value="KAE9211927.1"/>
    <property type="molecule type" value="Genomic_DNA"/>
</dbReference>
<reference evidence="11 12" key="1">
    <citation type="submission" date="2018-08" db="EMBL/GenBank/DDBJ databases">
        <title>Genomic investigation of the strawberry pathogen Phytophthora fragariae indicates pathogenicity is determined by transcriptional variation in three key races.</title>
        <authorList>
            <person name="Adams T.M."/>
            <person name="Armitage A.D."/>
            <person name="Sobczyk M.K."/>
            <person name="Bates H.J."/>
            <person name="Dunwell J.M."/>
            <person name="Nellist C.F."/>
            <person name="Harrison R.J."/>
        </authorList>
    </citation>
    <scope>NUCLEOTIDE SEQUENCE [LARGE SCALE GENOMIC DNA]</scope>
    <source>
        <strain evidence="10 13">A4</strain>
        <strain evidence="9 14">BC-1</strain>
        <strain evidence="8 18">BC-23</strain>
        <strain evidence="7 12">NOV-27</strain>
        <strain evidence="6 15">NOV-5</strain>
        <strain evidence="5 16">NOV-71</strain>
        <strain evidence="2 11">NOV-9</strain>
        <strain evidence="4 19">ONT-3</strain>
        <strain evidence="3 17">SCRP245</strain>
    </source>
</reference>
<dbReference type="EMBL" id="QXFW01001088">
    <property type="protein sequence ID" value="KAE8996777.1"/>
    <property type="molecule type" value="Genomic_DNA"/>
</dbReference>
<dbReference type="Proteomes" id="UP000488956">
    <property type="component" value="Unassembled WGS sequence"/>
</dbReference>
<evidence type="ECO:0000313" key="3">
    <source>
        <dbReference type="EMBL" id="KAE8996777.1"/>
    </source>
</evidence>
<sequence length="132" mass="14889">MALKTWAAHFAVVSSLLLLLLQRRARRKNQFRSRLARHQRRLRDRRISRAALQAPTMSAFATLFGSGCDQALTVSPLQDLIIGFFCGEGRVPTSTVLHYTTGTVLWQLDTFYLASSLRLTQRGLSPTRFSPP</sequence>
<dbReference type="Proteomes" id="UP000440367">
    <property type="component" value="Unassembled WGS sequence"/>
</dbReference>
<evidence type="ECO:0000313" key="19">
    <source>
        <dbReference type="Proteomes" id="UP000488956"/>
    </source>
</evidence>
<dbReference type="Proteomes" id="UP000460718">
    <property type="component" value="Unassembled WGS sequence"/>
</dbReference>
<evidence type="ECO:0000313" key="5">
    <source>
        <dbReference type="EMBL" id="KAE9098589.1"/>
    </source>
</evidence>
<feature type="signal peptide" evidence="1">
    <location>
        <begin position="1"/>
        <end position="27"/>
    </location>
</feature>
<dbReference type="Proteomes" id="UP000433483">
    <property type="component" value="Unassembled WGS sequence"/>
</dbReference>
<dbReference type="EMBL" id="QXFZ01001031">
    <property type="protein sequence ID" value="KAE9098589.1"/>
    <property type="molecule type" value="Genomic_DNA"/>
</dbReference>
<evidence type="ECO:0000313" key="11">
    <source>
        <dbReference type="Proteomes" id="UP000429523"/>
    </source>
</evidence>
<evidence type="ECO:0000313" key="2">
    <source>
        <dbReference type="EMBL" id="KAE8937736.1"/>
    </source>
</evidence>
<evidence type="ECO:0000313" key="18">
    <source>
        <dbReference type="Proteomes" id="UP000476176"/>
    </source>
</evidence>
<dbReference type="EMBL" id="QXGA01000996">
    <property type="protein sequence ID" value="KAE9132583.1"/>
    <property type="molecule type" value="Genomic_DNA"/>
</dbReference>
<evidence type="ECO:0000313" key="12">
    <source>
        <dbReference type="Proteomes" id="UP000433483"/>
    </source>
</evidence>
<dbReference type="EMBL" id="QXGF01000615">
    <property type="protein sequence ID" value="KAE8937736.1"/>
    <property type="molecule type" value="Genomic_DNA"/>
</dbReference>
<dbReference type="Proteomes" id="UP000441208">
    <property type="component" value="Unassembled WGS sequence"/>
</dbReference>
<dbReference type="Proteomes" id="UP000476176">
    <property type="component" value="Unassembled WGS sequence"/>
</dbReference>
<dbReference type="EMBL" id="QXFX01001124">
    <property type="protein sequence ID" value="KAE9096231.1"/>
    <property type="molecule type" value="Genomic_DNA"/>
</dbReference>
<evidence type="ECO:0000313" key="15">
    <source>
        <dbReference type="Proteomes" id="UP000440732"/>
    </source>
</evidence>